<protein>
    <recommendedName>
        <fullName evidence="4 9">Protein-L-isoaspartate O-methyltransferase</fullName>
        <ecNumber evidence="3 9">2.1.1.77</ecNumber>
    </recommendedName>
</protein>
<evidence type="ECO:0000256" key="5">
    <source>
        <dbReference type="ARBA" id="ARBA00022490"/>
    </source>
</evidence>
<keyword evidence="7 10" id="KW-0808">Transferase</keyword>
<evidence type="ECO:0000256" key="2">
    <source>
        <dbReference type="ARBA" id="ARBA00005369"/>
    </source>
</evidence>
<dbReference type="EC" id="2.1.1.77" evidence="3 9"/>
<organism evidence="10 11">
    <name type="scientific">Helicobacter colisuis</name>
    <dbReference type="NCBI Taxonomy" id="2949739"/>
    <lineage>
        <taxon>Bacteria</taxon>
        <taxon>Pseudomonadati</taxon>
        <taxon>Campylobacterota</taxon>
        <taxon>Epsilonproteobacteria</taxon>
        <taxon>Campylobacterales</taxon>
        <taxon>Helicobacteraceae</taxon>
        <taxon>Helicobacter</taxon>
    </lineage>
</organism>
<dbReference type="InterPro" id="IPR029063">
    <property type="entry name" value="SAM-dependent_MTases_sf"/>
</dbReference>
<dbReference type="Pfam" id="PF01135">
    <property type="entry name" value="PCMT"/>
    <property type="match status" value="1"/>
</dbReference>
<evidence type="ECO:0000256" key="4">
    <source>
        <dbReference type="ARBA" id="ARBA00013346"/>
    </source>
</evidence>
<dbReference type="PANTHER" id="PTHR11579">
    <property type="entry name" value="PROTEIN-L-ISOASPARTATE O-METHYLTRANSFERASE"/>
    <property type="match status" value="1"/>
</dbReference>
<dbReference type="NCBIfam" id="NF001453">
    <property type="entry name" value="PRK00312.1"/>
    <property type="match status" value="1"/>
</dbReference>
<keyword evidence="8" id="KW-0949">S-adenosyl-L-methionine</keyword>
<dbReference type="SUPFAM" id="SSF53335">
    <property type="entry name" value="S-adenosyl-L-methionine-dependent methyltransferases"/>
    <property type="match status" value="1"/>
</dbReference>
<sequence>MQTIKTAQMVHEITRQFPLSQNVQNALLKINREIFVPEGFKHLAYSLDALPMGASQWISSPLTVAKMTEYLQCEGADNVLEIGCGSGYQAAILSCLVRRVFSIERIEKLLNEARLRIKTCNLSNINTKLDDGQKGWSAYAPYDRILFSAVATTIPQEIFNQLQIGGILIAPIQKGNLQIITRFYKHNHSITSEELDSCIFVPIQNGIE</sequence>
<comment type="similarity">
    <text evidence="2">Belongs to the methyltransferase superfamily. L-isoaspartyl/D-aspartyl protein methyltransferase family.</text>
</comment>
<comment type="caution">
    <text evidence="10">The sequence shown here is derived from an EMBL/GenBank/DDBJ whole genome shotgun (WGS) entry which is preliminary data.</text>
</comment>
<dbReference type="Gene3D" id="3.40.50.150">
    <property type="entry name" value="Vaccinia Virus protein VP39"/>
    <property type="match status" value="1"/>
</dbReference>
<evidence type="ECO:0000313" key="10">
    <source>
        <dbReference type="EMBL" id="MCL9819298.1"/>
    </source>
</evidence>
<dbReference type="NCBIfam" id="TIGR00080">
    <property type="entry name" value="pimt"/>
    <property type="match status" value="1"/>
</dbReference>
<evidence type="ECO:0000256" key="9">
    <source>
        <dbReference type="NCBIfam" id="TIGR00080"/>
    </source>
</evidence>
<keyword evidence="5" id="KW-0963">Cytoplasm</keyword>
<evidence type="ECO:0000313" key="11">
    <source>
        <dbReference type="Proteomes" id="UP001057522"/>
    </source>
</evidence>
<evidence type="ECO:0000256" key="1">
    <source>
        <dbReference type="ARBA" id="ARBA00004496"/>
    </source>
</evidence>
<comment type="subcellular location">
    <subcellularLocation>
        <location evidence="1">Cytoplasm</location>
    </subcellularLocation>
</comment>
<proteinExistence type="inferred from homology"/>
<dbReference type="RefSeq" id="WP_112057759.1">
    <property type="nucleotide sequence ID" value="NZ_JAMOKW010000007.1"/>
</dbReference>
<keyword evidence="11" id="KW-1185">Reference proteome</keyword>
<dbReference type="GO" id="GO:0032259">
    <property type="term" value="P:methylation"/>
    <property type="evidence" value="ECO:0007669"/>
    <property type="project" value="UniProtKB-KW"/>
</dbReference>
<dbReference type="InterPro" id="IPR000682">
    <property type="entry name" value="PCMT"/>
</dbReference>
<dbReference type="CDD" id="cd02440">
    <property type="entry name" value="AdoMet_MTases"/>
    <property type="match status" value="1"/>
</dbReference>
<name>A0ABT0TV11_9HELI</name>
<dbReference type="GO" id="GO:0004719">
    <property type="term" value="F:protein-L-isoaspartate (D-aspartate) O-methyltransferase activity"/>
    <property type="evidence" value="ECO:0007669"/>
    <property type="project" value="UniProtKB-EC"/>
</dbReference>
<gene>
    <name evidence="10" type="ORF">NCR95_03810</name>
</gene>
<evidence type="ECO:0000256" key="8">
    <source>
        <dbReference type="ARBA" id="ARBA00022691"/>
    </source>
</evidence>
<accession>A0ABT0TV11</accession>
<evidence type="ECO:0000256" key="6">
    <source>
        <dbReference type="ARBA" id="ARBA00022603"/>
    </source>
</evidence>
<evidence type="ECO:0000256" key="7">
    <source>
        <dbReference type="ARBA" id="ARBA00022679"/>
    </source>
</evidence>
<dbReference type="EMBL" id="JAMOKX010000002">
    <property type="protein sequence ID" value="MCL9819298.1"/>
    <property type="molecule type" value="Genomic_DNA"/>
</dbReference>
<dbReference type="Proteomes" id="UP001057522">
    <property type="component" value="Unassembled WGS sequence"/>
</dbReference>
<evidence type="ECO:0000256" key="3">
    <source>
        <dbReference type="ARBA" id="ARBA00011890"/>
    </source>
</evidence>
<keyword evidence="6 10" id="KW-0489">Methyltransferase</keyword>
<reference evidence="10" key="1">
    <citation type="submission" date="2022-06" db="EMBL/GenBank/DDBJ databases">
        <title>Helicobacter colisuis sp. nov.</title>
        <authorList>
            <person name="Papic B."/>
            <person name="Gruntar I."/>
        </authorList>
    </citation>
    <scope>NUCLEOTIDE SEQUENCE</scope>
    <source>
        <strain evidence="10">11154-15</strain>
    </source>
</reference>
<dbReference type="PANTHER" id="PTHR11579:SF0">
    <property type="entry name" value="PROTEIN-L-ISOASPARTATE(D-ASPARTATE) O-METHYLTRANSFERASE"/>
    <property type="match status" value="1"/>
</dbReference>
<dbReference type="PROSITE" id="PS01279">
    <property type="entry name" value="PCMT"/>
    <property type="match status" value="1"/>
</dbReference>